<evidence type="ECO:0000313" key="3">
    <source>
        <dbReference type="Proteomes" id="UP000008631"/>
    </source>
</evidence>
<accession>E8QWR7</accession>
<dbReference type="GO" id="GO:0016887">
    <property type="term" value="F:ATP hydrolysis activity"/>
    <property type="evidence" value="ECO:0007669"/>
    <property type="project" value="InterPro"/>
</dbReference>
<dbReference type="STRING" id="575540.Isop_2391"/>
<dbReference type="PANTHER" id="PTHR40396">
    <property type="entry name" value="ATPASE-LIKE PROTEIN"/>
    <property type="match status" value="1"/>
</dbReference>
<dbReference type="eggNOG" id="COG4637">
    <property type="taxonomic scope" value="Bacteria"/>
</dbReference>
<organism evidence="2 3">
    <name type="scientific">Isosphaera pallida (strain ATCC 43644 / DSM 9630 / IS1B)</name>
    <dbReference type="NCBI Taxonomy" id="575540"/>
    <lineage>
        <taxon>Bacteria</taxon>
        <taxon>Pseudomonadati</taxon>
        <taxon>Planctomycetota</taxon>
        <taxon>Planctomycetia</taxon>
        <taxon>Isosphaerales</taxon>
        <taxon>Isosphaeraceae</taxon>
        <taxon>Isosphaera</taxon>
    </lineage>
</organism>
<keyword evidence="3" id="KW-1185">Reference proteome</keyword>
<dbReference type="InParanoid" id="E8QWR7"/>
<protein>
    <submittedName>
        <fullName evidence="2">ATPase</fullName>
    </submittedName>
</protein>
<reference evidence="2 3" key="2">
    <citation type="journal article" date="2011" name="Stand. Genomic Sci.">
        <title>Complete genome sequence of Isosphaera pallida type strain (IS1B).</title>
        <authorList>
            <consortium name="US DOE Joint Genome Institute (JGI-PGF)"/>
            <person name="Goker M."/>
            <person name="Cleland D."/>
            <person name="Saunders E."/>
            <person name="Lapidus A."/>
            <person name="Nolan M."/>
            <person name="Lucas S."/>
            <person name="Hammon N."/>
            <person name="Deshpande S."/>
            <person name="Cheng J.F."/>
            <person name="Tapia R."/>
            <person name="Han C."/>
            <person name="Goodwin L."/>
            <person name="Pitluck S."/>
            <person name="Liolios K."/>
            <person name="Pagani I."/>
            <person name="Ivanova N."/>
            <person name="Mavromatis K."/>
            <person name="Pati A."/>
            <person name="Chen A."/>
            <person name="Palaniappan K."/>
            <person name="Land M."/>
            <person name="Hauser L."/>
            <person name="Chang Y.J."/>
            <person name="Jeffries C.D."/>
            <person name="Detter J.C."/>
            <person name="Beck B."/>
            <person name="Woyke T."/>
            <person name="Bristow J."/>
            <person name="Eisen J.A."/>
            <person name="Markowitz V."/>
            <person name="Hugenholtz P."/>
            <person name="Kyrpides N.C."/>
            <person name="Klenk H.P."/>
        </authorList>
    </citation>
    <scope>NUCLEOTIDE SEQUENCE [LARGE SCALE GENOMIC DNA]</scope>
    <source>
        <strain evidence="3">ATCC 43644 / DSM 9630 / IS1B</strain>
    </source>
</reference>
<gene>
    <name evidence="2" type="ordered locus">Isop_2391</name>
</gene>
<dbReference type="PIRSF" id="PIRSF029347">
    <property type="entry name" value="RecF"/>
    <property type="match status" value="1"/>
</dbReference>
<feature type="domain" description="ATPase AAA-type core" evidence="1">
    <location>
        <begin position="42"/>
        <end position="356"/>
    </location>
</feature>
<dbReference type="Proteomes" id="UP000008631">
    <property type="component" value="Chromosome"/>
</dbReference>
<evidence type="ECO:0000259" key="1">
    <source>
        <dbReference type="Pfam" id="PF13304"/>
    </source>
</evidence>
<dbReference type="InterPro" id="IPR027417">
    <property type="entry name" value="P-loop_NTPase"/>
</dbReference>
<dbReference type="CDD" id="cd00267">
    <property type="entry name" value="ABC_ATPase"/>
    <property type="match status" value="1"/>
</dbReference>
<dbReference type="InterPro" id="IPR003959">
    <property type="entry name" value="ATPase_AAA_core"/>
</dbReference>
<dbReference type="HOGENOM" id="CLU_035814_0_0_0"/>
<proteinExistence type="predicted"/>
<dbReference type="OrthoDB" id="9814775at2"/>
<dbReference type="SUPFAM" id="SSF52540">
    <property type="entry name" value="P-loop containing nucleoside triphosphate hydrolases"/>
    <property type="match status" value="1"/>
</dbReference>
<dbReference type="EMBL" id="CP002353">
    <property type="protein sequence ID" value="ADV62967.1"/>
    <property type="molecule type" value="Genomic_DNA"/>
</dbReference>
<dbReference type="InterPro" id="IPR014555">
    <property type="entry name" value="RecF-like"/>
</dbReference>
<dbReference type="PANTHER" id="PTHR40396:SF1">
    <property type="entry name" value="ATPASE AAA-TYPE CORE DOMAIN-CONTAINING PROTEIN"/>
    <property type="match status" value="1"/>
</dbReference>
<name>E8QWR7_ISOPI</name>
<dbReference type="Gene3D" id="3.40.50.300">
    <property type="entry name" value="P-loop containing nucleotide triphosphate hydrolases"/>
    <property type="match status" value="1"/>
</dbReference>
<evidence type="ECO:0000313" key="2">
    <source>
        <dbReference type="EMBL" id="ADV62967.1"/>
    </source>
</evidence>
<dbReference type="Pfam" id="PF13304">
    <property type="entry name" value="AAA_21"/>
    <property type="match status" value="1"/>
</dbReference>
<dbReference type="KEGG" id="ipa:Isop_2391"/>
<dbReference type="RefSeq" id="WP_013565255.1">
    <property type="nucleotide sequence ID" value="NC_014962.1"/>
</dbReference>
<reference key="1">
    <citation type="submission" date="2010-11" db="EMBL/GenBank/DDBJ databases">
        <title>The complete sequence of chromosome of Isophaera pallida ATCC 43644.</title>
        <authorList>
            <consortium name="US DOE Joint Genome Institute (JGI-PGF)"/>
            <person name="Lucas S."/>
            <person name="Copeland A."/>
            <person name="Lapidus A."/>
            <person name="Bruce D."/>
            <person name="Goodwin L."/>
            <person name="Pitluck S."/>
            <person name="Kyrpides N."/>
            <person name="Mavromatis K."/>
            <person name="Pagani I."/>
            <person name="Ivanova N."/>
            <person name="Saunders E."/>
            <person name="Brettin T."/>
            <person name="Detter J.C."/>
            <person name="Han C."/>
            <person name="Tapia R."/>
            <person name="Land M."/>
            <person name="Hauser L."/>
            <person name="Markowitz V."/>
            <person name="Cheng J.-F."/>
            <person name="Hugenholtz P."/>
            <person name="Woyke T."/>
            <person name="Wu D."/>
            <person name="Eisen J.A."/>
        </authorList>
    </citation>
    <scope>NUCLEOTIDE SEQUENCE</scope>
    <source>
        <strain>ATCC 43644</strain>
    </source>
</reference>
<dbReference type="AlphaFoldDB" id="E8QWR7"/>
<sequence length="409" mass="46573">MTQHQEQPDPPTRSQPALRIETITTRNYRVFQSVTFEKLGPLVILIGANGSGKTTLFDLFSFLKESLASNVAQAVARRGGFKELVSRGHQDESIDIEIKFRESGGRLATYLLKIKQQNNRPIVSREILQFRRGRHGQPWRFLDFEEGKGQAITNESAYGQAGVDAQRSEYKLDDPTILAIKGLGQFKEFRVIAEFRNLLENWYIADFHVADARPSTEAGYAEHLSTRGDNVAQVAQYLYENHRDIFNRILNAMTQRVPGVNHVEAKPTEDGRLVLRFQDEAFTDPFISRYVSDGTIKMFAYLVLLYDPKPHPLLAIEEPENQLHPHLLAELMEEFRAYAKRGGQVFVSTHSPDLLNEAELDEVYWLEKRQGFSIVKRAADDSLIKSLIQEGDRLGCLWNQDLLKGAGPR</sequence>
<dbReference type="GO" id="GO:0005524">
    <property type="term" value="F:ATP binding"/>
    <property type="evidence" value="ECO:0007669"/>
    <property type="project" value="InterPro"/>
</dbReference>